<comment type="caution">
    <text evidence="1">The sequence shown here is derived from an EMBL/GenBank/DDBJ whole genome shotgun (WGS) entry which is preliminary data.</text>
</comment>
<protein>
    <submittedName>
        <fullName evidence="1">Uncharacterized protein</fullName>
    </submittedName>
</protein>
<dbReference type="EMBL" id="MGKD01000004">
    <property type="protein sequence ID" value="OGN20454.1"/>
    <property type="molecule type" value="Genomic_DNA"/>
</dbReference>
<name>A0A1F8G523_9BACT</name>
<sequence>MKSAPETDEDIPVGGGLARLNKDRLGRIDPITPLLDYHEYCQVLSDNIQAERPLEITLGFLGADRARRVITPLTIKCWRRYQKNIN</sequence>
<evidence type="ECO:0000313" key="2">
    <source>
        <dbReference type="Proteomes" id="UP000177478"/>
    </source>
</evidence>
<dbReference type="AlphaFoldDB" id="A0A1F8G523"/>
<proteinExistence type="predicted"/>
<evidence type="ECO:0000313" key="1">
    <source>
        <dbReference type="EMBL" id="OGN20454.1"/>
    </source>
</evidence>
<reference evidence="1 2" key="1">
    <citation type="journal article" date="2016" name="Nat. Commun.">
        <title>Thousands of microbial genomes shed light on interconnected biogeochemical processes in an aquifer system.</title>
        <authorList>
            <person name="Anantharaman K."/>
            <person name="Brown C.T."/>
            <person name="Hug L.A."/>
            <person name="Sharon I."/>
            <person name="Castelle C.J."/>
            <person name="Probst A.J."/>
            <person name="Thomas B.C."/>
            <person name="Singh A."/>
            <person name="Wilkins M.J."/>
            <person name="Karaoz U."/>
            <person name="Brodie E.L."/>
            <person name="Williams K.H."/>
            <person name="Hubbard S.S."/>
            <person name="Banfield J.F."/>
        </authorList>
    </citation>
    <scope>NUCLEOTIDE SEQUENCE [LARGE SCALE GENOMIC DNA]</scope>
</reference>
<gene>
    <name evidence="1" type="ORF">A3F25_02230</name>
</gene>
<dbReference type="Proteomes" id="UP000177478">
    <property type="component" value="Unassembled WGS sequence"/>
</dbReference>
<organism evidence="1 2">
    <name type="scientific">Candidatus Yanofskybacteria bacterium RIFCSPHIGHO2_12_FULL_45_19b</name>
    <dbReference type="NCBI Taxonomy" id="1802689"/>
    <lineage>
        <taxon>Bacteria</taxon>
        <taxon>Candidatus Yanofskyibacteriota</taxon>
    </lineage>
</organism>
<accession>A0A1F8G523</accession>
<dbReference type="STRING" id="1802689.A3F25_02230"/>